<evidence type="ECO:0000256" key="7">
    <source>
        <dbReference type="ARBA" id="ARBA00023170"/>
    </source>
</evidence>
<evidence type="ECO:0000313" key="12">
    <source>
        <dbReference type="RefSeq" id="XP_065655087.1"/>
    </source>
</evidence>
<dbReference type="Pfam" id="PF00104">
    <property type="entry name" value="Hormone_recep"/>
    <property type="match status" value="1"/>
</dbReference>
<dbReference type="CDD" id="cd07164">
    <property type="entry name" value="NR_DBD_PNR_like_1"/>
    <property type="match status" value="1"/>
</dbReference>
<evidence type="ECO:0000256" key="3">
    <source>
        <dbReference type="ARBA" id="ARBA00022833"/>
    </source>
</evidence>
<evidence type="ECO:0000256" key="6">
    <source>
        <dbReference type="ARBA" id="ARBA00023163"/>
    </source>
</evidence>
<dbReference type="InterPro" id="IPR050274">
    <property type="entry name" value="Nuclear_hormone_rcpt_NR2"/>
</dbReference>
<accession>A0ABM4C0P1</accession>
<dbReference type="PROSITE" id="PS00031">
    <property type="entry name" value="NUCLEAR_REC_DBD_1"/>
    <property type="match status" value="1"/>
</dbReference>
<keyword evidence="2" id="KW-0863">Zinc-finger</keyword>
<dbReference type="Gene3D" id="3.30.50.10">
    <property type="entry name" value="Erythroid Transcription Factor GATA-1, subunit A"/>
    <property type="match status" value="1"/>
</dbReference>
<dbReference type="RefSeq" id="XP_065655087.1">
    <property type="nucleotide sequence ID" value="XM_065799015.1"/>
</dbReference>
<evidence type="ECO:0000256" key="2">
    <source>
        <dbReference type="ARBA" id="ARBA00022771"/>
    </source>
</evidence>
<dbReference type="InterPro" id="IPR001628">
    <property type="entry name" value="Znf_hrmn_rcpt"/>
</dbReference>
<feature type="domain" description="Nuclear receptor" evidence="9">
    <location>
        <begin position="32"/>
        <end position="107"/>
    </location>
</feature>
<keyword evidence="4" id="KW-0805">Transcription regulation</keyword>
<dbReference type="SMART" id="SM00399">
    <property type="entry name" value="ZnF_C4"/>
    <property type="match status" value="1"/>
</dbReference>
<keyword evidence="5" id="KW-0238">DNA-binding</keyword>
<name>A0ABM4C0P1_HYDVU</name>
<dbReference type="SUPFAM" id="SSF57716">
    <property type="entry name" value="Glucocorticoid receptor-like (DNA-binding domain)"/>
    <property type="match status" value="1"/>
</dbReference>
<sequence length="419" mass="47997">MELYDFVNFQVLAEQVVKEKIEEMKELESKLCQSCRICGDRSSGRHYGVPSCDGCRGFFKRSVRRNVSYACKFQGECVIDLKRRNQCQFCRYQRCLKVGMNKNAVQHERQPKKPQIIPNPNLFTNHFDFSFQKSTITCMNSSISPAISPAGSYDLNNLSPTFVMEKSLSPPVPTLSPTPLSKKASQYSIESLLKKDIDTHENYEIRSSCAQTRFPMLTPPNSPLKAVFESEVNQGVNEILYKVLRSSISRLQTIPALHEFSQEVQIKMITDNCIPVFILTLHEAFIPVDMVMMYLRNCMIEQHLTESNQILGKIEVVLREMKYLVVDATEIGYMKAMSLFKPDPLTNLQNSLFHRHFAEARFHLSEHVTRFYNNNGRFSKLLSISNTLHSYPASLASIIFPIIKDVKLFVNHCSSIDGF</sequence>
<evidence type="ECO:0000256" key="4">
    <source>
        <dbReference type="ARBA" id="ARBA00023015"/>
    </source>
</evidence>
<dbReference type="GeneID" id="100202117"/>
<proteinExistence type="predicted"/>
<keyword evidence="7 12" id="KW-0675">Receptor</keyword>
<evidence type="ECO:0000256" key="8">
    <source>
        <dbReference type="ARBA" id="ARBA00023242"/>
    </source>
</evidence>
<dbReference type="PANTHER" id="PTHR24083">
    <property type="entry name" value="NUCLEAR HORMONE RECEPTOR"/>
    <property type="match status" value="1"/>
</dbReference>
<evidence type="ECO:0000256" key="5">
    <source>
        <dbReference type="ARBA" id="ARBA00023125"/>
    </source>
</evidence>
<dbReference type="PRINTS" id="PR00047">
    <property type="entry name" value="STROIDFINGER"/>
</dbReference>
<dbReference type="Proteomes" id="UP001652625">
    <property type="component" value="Chromosome 06"/>
</dbReference>
<dbReference type="InterPro" id="IPR000536">
    <property type="entry name" value="Nucl_hrmn_rcpt_lig-bd"/>
</dbReference>
<keyword evidence="6" id="KW-0804">Transcription</keyword>
<protein>
    <submittedName>
        <fullName evidence="12">Nuclear receptor subfamily 2 group E member 1 isoform X1</fullName>
    </submittedName>
</protein>
<dbReference type="InterPro" id="IPR035500">
    <property type="entry name" value="NHR-like_dom_sf"/>
</dbReference>
<dbReference type="SUPFAM" id="SSF48508">
    <property type="entry name" value="Nuclear receptor ligand-binding domain"/>
    <property type="match status" value="1"/>
</dbReference>
<keyword evidence="8" id="KW-0539">Nucleus</keyword>
<feature type="domain" description="NR LBD" evidence="10">
    <location>
        <begin position="188"/>
        <end position="419"/>
    </location>
</feature>
<dbReference type="Gene3D" id="1.10.565.10">
    <property type="entry name" value="Retinoid X Receptor"/>
    <property type="match status" value="1"/>
</dbReference>
<evidence type="ECO:0000313" key="11">
    <source>
        <dbReference type="Proteomes" id="UP001652625"/>
    </source>
</evidence>
<dbReference type="PROSITE" id="PS51030">
    <property type="entry name" value="NUCLEAR_REC_DBD_2"/>
    <property type="match status" value="1"/>
</dbReference>
<keyword evidence="3" id="KW-0862">Zinc</keyword>
<keyword evidence="11" id="KW-1185">Reference proteome</keyword>
<evidence type="ECO:0000259" key="10">
    <source>
        <dbReference type="PROSITE" id="PS51843"/>
    </source>
</evidence>
<evidence type="ECO:0000259" key="9">
    <source>
        <dbReference type="PROSITE" id="PS51030"/>
    </source>
</evidence>
<reference evidence="12" key="1">
    <citation type="submission" date="2025-08" db="UniProtKB">
        <authorList>
            <consortium name="RefSeq"/>
        </authorList>
    </citation>
    <scope>IDENTIFICATION</scope>
</reference>
<organism evidence="11 12">
    <name type="scientific">Hydra vulgaris</name>
    <name type="common">Hydra</name>
    <name type="synonym">Hydra attenuata</name>
    <dbReference type="NCBI Taxonomy" id="6087"/>
    <lineage>
        <taxon>Eukaryota</taxon>
        <taxon>Metazoa</taxon>
        <taxon>Cnidaria</taxon>
        <taxon>Hydrozoa</taxon>
        <taxon>Hydroidolina</taxon>
        <taxon>Anthoathecata</taxon>
        <taxon>Aplanulata</taxon>
        <taxon>Hydridae</taxon>
        <taxon>Hydra</taxon>
    </lineage>
</organism>
<evidence type="ECO:0000256" key="1">
    <source>
        <dbReference type="ARBA" id="ARBA00022723"/>
    </source>
</evidence>
<dbReference type="Pfam" id="PF00105">
    <property type="entry name" value="zf-C4"/>
    <property type="match status" value="1"/>
</dbReference>
<dbReference type="PROSITE" id="PS51843">
    <property type="entry name" value="NR_LBD"/>
    <property type="match status" value="1"/>
</dbReference>
<keyword evidence="1" id="KW-0479">Metal-binding</keyword>
<gene>
    <name evidence="12" type="primary">LOC100202117</name>
</gene>
<dbReference type="InterPro" id="IPR013088">
    <property type="entry name" value="Znf_NHR/GATA"/>
</dbReference>